<sequence length="22" mass="2564">MDILRQLKTNLFSTTVKLLKSN</sequence>
<gene>
    <name evidence="1" type="ORF">METZ01_LOCUS222657</name>
</gene>
<feature type="non-terminal residue" evidence="1">
    <location>
        <position position="22"/>
    </location>
</feature>
<evidence type="ECO:0000313" key="1">
    <source>
        <dbReference type="EMBL" id="SVB69803.1"/>
    </source>
</evidence>
<organism evidence="1">
    <name type="scientific">marine metagenome</name>
    <dbReference type="NCBI Taxonomy" id="408172"/>
    <lineage>
        <taxon>unclassified sequences</taxon>
        <taxon>metagenomes</taxon>
        <taxon>ecological metagenomes</taxon>
    </lineage>
</organism>
<dbReference type="AlphaFoldDB" id="A0A382G5F0"/>
<dbReference type="EMBL" id="UINC01053369">
    <property type="protein sequence ID" value="SVB69803.1"/>
    <property type="molecule type" value="Genomic_DNA"/>
</dbReference>
<name>A0A382G5F0_9ZZZZ</name>
<reference evidence="1" key="1">
    <citation type="submission" date="2018-05" db="EMBL/GenBank/DDBJ databases">
        <authorList>
            <person name="Lanie J.A."/>
            <person name="Ng W.-L."/>
            <person name="Kazmierczak K.M."/>
            <person name="Andrzejewski T.M."/>
            <person name="Davidsen T.M."/>
            <person name="Wayne K.J."/>
            <person name="Tettelin H."/>
            <person name="Glass J.I."/>
            <person name="Rusch D."/>
            <person name="Podicherti R."/>
            <person name="Tsui H.-C.T."/>
            <person name="Winkler M.E."/>
        </authorList>
    </citation>
    <scope>NUCLEOTIDE SEQUENCE</scope>
</reference>
<accession>A0A382G5F0</accession>
<proteinExistence type="predicted"/>
<protein>
    <submittedName>
        <fullName evidence="1">Uncharacterized protein</fullName>
    </submittedName>
</protein>